<feature type="binding site" evidence="8">
    <location>
        <position position="242"/>
    </location>
    <ligand>
        <name>NAD(+)</name>
        <dbReference type="ChEBI" id="CHEBI:57540"/>
    </ligand>
</feature>
<feature type="binding site" evidence="7">
    <location>
        <position position="54"/>
    </location>
    <ligand>
        <name>substrate</name>
    </ligand>
</feature>
<dbReference type="CDD" id="cd00401">
    <property type="entry name" value="SAHH"/>
    <property type="match status" value="1"/>
</dbReference>
<dbReference type="PROSITE" id="PS00738">
    <property type="entry name" value="ADOHCYASE_1"/>
    <property type="match status" value="1"/>
</dbReference>
<dbReference type="EMBL" id="CAEQ01002629">
    <property type="protein sequence ID" value="CCD17213.1"/>
    <property type="molecule type" value="Genomic_DNA"/>
</dbReference>
<evidence type="ECO:0000256" key="2">
    <source>
        <dbReference type="ARBA" id="ARBA00007122"/>
    </source>
</evidence>
<dbReference type="SUPFAM" id="SSF52283">
    <property type="entry name" value="Formate/glycerate dehydrogenase catalytic domain-like"/>
    <property type="match status" value="1"/>
</dbReference>
<dbReference type="GO" id="GO:0006730">
    <property type="term" value="P:one-carbon metabolic process"/>
    <property type="evidence" value="ECO:0007669"/>
    <property type="project" value="UniProtKB-KW"/>
</dbReference>
<reference evidence="13" key="1">
    <citation type="submission" date="2011-07" db="EMBL/GenBank/DDBJ databases">
        <title>Divergent evolution of antigenic variation in African trypanosomes.</title>
        <authorList>
            <person name="Jackson A.P."/>
            <person name="Berry A."/>
            <person name="Allison H.C."/>
            <person name="Burton P."/>
            <person name="Anderson J."/>
            <person name="Aslett M."/>
            <person name="Brown R."/>
            <person name="Corton N."/>
            <person name="Harris D."/>
            <person name="Hauser H."/>
            <person name="Gamble J."/>
            <person name="Gilderthorp R."/>
            <person name="McQuillan J."/>
            <person name="Quail M.A."/>
            <person name="Sanders M."/>
            <person name="Van Tonder A."/>
            <person name="Ginger M.L."/>
            <person name="Donelson J.E."/>
            <person name="Field M.C."/>
            <person name="Barry J.D."/>
            <person name="Berriman M."/>
            <person name="Hertz-Fowler C."/>
        </authorList>
    </citation>
    <scope>NUCLEOTIDE SEQUENCE [LARGE SCALE GENOMIC DNA]</scope>
    <source>
        <strain evidence="13">IL3000</strain>
    </source>
</reference>
<dbReference type="Proteomes" id="UP000000702">
    <property type="component" value="Unassembled WGS sequence"/>
</dbReference>
<comment type="pathway">
    <text evidence="1 9">Amino-acid biosynthesis; L-homocysteine biosynthesis; L-homocysteine from S-adenosyl-L-homocysteine: step 1/1.</text>
</comment>
<dbReference type="PIRSF" id="PIRSF001109">
    <property type="entry name" value="Ad_hcy_hydrolase"/>
    <property type="match status" value="1"/>
</dbReference>
<feature type="domain" description="S-adenosyl-L-homocysteine hydrolase NAD binding" evidence="11">
    <location>
        <begin position="190"/>
        <end position="351"/>
    </location>
</feature>
<dbReference type="Gene3D" id="3.40.50.1480">
    <property type="entry name" value="Adenosylhomocysteinase-like"/>
    <property type="match status" value="3"/>
</dbReference>
<feature type="binding site" evidence="8">
    <location>
        <begin position="156"/>
        <end position="158"/>
    </location>
    <ligand>
        <name>NAD(+)</name>
        <dbReference type="ChEBI" id="CHEBI:57540"/>
    </ligand>
</feature>
<dbReference type="InterPro" id="IPR015878">
    <property type="entry name" value="Ado_hCys_hydrolase_NAD-bd"/>
</dbReference>
<dbReference type="InterPro" id="IPR000043">
    <property type="entry name" value="Adenosylhomocysteinase-like"/>
</dbReference>
<feature type="binding site" evidence="7">
    <location>
        <position position="185"/>
    </location>
    <ligand>
        <name>substrate</name>
    </ligand>
</feature>
<dbReference type="VEuPathDB" id="TriTrypDB:TcIL3000_0_20500"/>
<evidence type="ECO:0000256" key="5">
    <source>
        <dbReference type="ARBA" id="ARBA00023027"/>
    </source>
</evidence>
<comment type="caution">
    <text evidence="12">The sequence shown here is derived from an EMBL/GenBank/DDBJ whole genome shotgun (WGS) entry which is preliminary data.</text>
</comment>
<comment type="cofactor">
    <cofactor evidence="8 9">
        <name>NAD(+)</name>
        <dbReference type="ChEBI" id="CHEBI:57540"/>
    </cofactor>
    <text evidence="8 9">Binds 1 NAD(+) per subunit.</text>
</comment>
<evidence type="ECO:0000256" key="1">
    <source>
        <dbReference type="ARBA" id="ARBA00005195"/>
    </source>
</evidence>
<feature type="binding site" evidence="7">
    <location>
        <position position="155"/>
    </location>
    <ligand>
        <name>substrate</name>
    </ligand>
</feature>
<dbReference type="Pfam" id="PF00670">
    <property type="entry name" value="AdoHcyase_NAD"/>
    <property type="match status" value="1"/>
</dbReference>
<dbReference type="UniPathway" id="UPA00314">
    <property type="reaction ID" value="UER00076"/>
</dbReference>
<keyword evidence="3 9" id="KW-0554">One-carbon metabolism</keyword>
<proteinExistence type="inferred from homology"/>
<evidence type="ECO:0000256" key="10">
    <source>
        <dbReference type="RuleBase" id="RU004166"/>
    </source>
</evidence>
<dbReference type="NCBIfam" id="TIGR00936">
    <property type="entry name" value="ahcY"/>
    <property type="match status" value="1"/>
</dbReference>
<keyword evidence="13" id="KW-1185">Reference proteome</keyword>
<comment type="catalytic activity">
    <reaction evidence="9">
        <text>S-adenosyl-L-homocysteine + H2O = L-homocysteine + adenosine</text>
        <dbReference type="Rhea" id="RHEA:21708"/>
        <dbReference type="ChEBI" id="CHEBI:15377"/>
        <dbReference type="ChEBI" id="CHEBI:16335"/>
        <dbReference type="ChEBI" id="CHEBI:57856"/>
        <dbReference type="ChEBI" id="CHEBI:58199"/>
        <dbReference type="EC" id="3.13.2.1"/>
    </reaction>
</comment>
<dbReference type="HAMAP" id="MF_00563">
    <property type="entry name" value="AdoHcyase"/>
    <property type="match status" value="1"/>
</dbReference>
<evidence type="ECO:0000313" key="13">
    <source>
        <dbReference type="Proteomes" id="UP000000702"/>
    </source>
</evidence>
<dbReference type="FunFam" id="3.40.50.1480:FF:000004">
    <property type="entry name" value="Adenosylhomocysteinase"/>
    <property type="match status" value="1"/>
</dbReference>
<dbReference type="AlphaFoldDB" id="F9WIR5"/>
<dbReference type="EC" id="3.13.2.1" evidence="6 9"/>
<feature type="binding site" evidence="7">
    <location>
        <position position="130"/>
    </location>
    <ligand>
        <name>substrate</name>
    </ligand>
</feature>
<accession>F9WIR5</accession>
<feature type="binding site" evidence="8">
    <location>
        <position position="247"/>
    </location>
    <ligand>
        <name>NAD(+)</name>
        <dbReference type="ChEBI" id="CHEBI:57540"/>
    </ligand>
</feature>
<organism evidence="12 13">
    <name type="scientific">Trypanosoma congolense (strain IL3000)</name>
    <dbReference type="NCBI Taxonomy" id="1068625"/>
    <lineage>
        <taxon>Eukaryota</taxon>
        <taxon>Discoba</taxon>
        <taxon>Euglenozoa</taxon>
        <taxon>Kinetoplastea</taxon>
        <taxon>Metakinetoplastina</taxon>
        <taxon>Trypanosomatida</taxon>
        <taxon>Trypanosomatidae</taxon>
        <taxon>Trypanosoma</taxon>
        <taxon>Nannomonas</taxon>
    </lineage>
</organism>
<feature type="binding site" evidence="8">
    <location>
        <position position="352"/>
    </location>
    <ligand>
        <name>NAD(+)</name>
        <dbReference type="ChEBI" id="CHEBI:57540"/>
    </ligand>
</feature>
<feature type="binding site" evidence="8">
    <location>
        <begin position="221"/>
        <end position="226"/>
    </location>
    <ligand>
        <name>NAD(+)</name>
        <dbReference type="ChEBI" id="CHEBI:57540"/>
    </ligand>
</feature>
<gene>
    <name evidence="12" type="ORF">TCIL3000_0_20500</name>
</gene>
<dbReference type="SMART" id="SM00996">
    <property type="entry name" value="AdoHcyase"/>
    <property type="match status" value="1"/>
</dbReference>
<evidence type="ECO:0000256" key="9">
    <source>
        <dbReference type="RuleBase" id="RU000548"/>
    </source>
</evidence>
<reference evidence="12 13" key="2">
    <citation type="journal article" date="2012" name="Proc. Natl. Acad. Sci. U.S.A.">
        <title>Antigenic diversity is generated by distinct evolutionary mechanisms in African trypanosome species.</title>
        <authorList>
            <person name="Jackson A.P."/>
            <person name="Berry A."/>
            <person name="Aslett M."/>
            <person name="Allison H.C."/>
            <person name="Burton P."/>
            <person name="Vavrova-Anderson J."/>
            <person name="Brown R."/>
            <person name="Browne H."/>
            <person name="Corton N."/>
            <person name="Hauser H."/>
            <person name="Gamble J."/>
            <person name="Gilderthorp R."/>
            <person name="Marcello L."/>
            <person name="McQuillan J."/>
            <person name="Otto T.D."/>
            <person name="Quail M.A."/>
            <person name="Sanders M.J."/>
            <person name="van Tonder A."/>
            <person name="Ginger M.L."/>
            <person name="Field M.C."/>
            <person name="Barry J.D."/>
            <person name="Hertz-Fowler C."/>
            <person name="Berriman M."/>
        </authorList>
    </citation>
    <scope>NUCLEOTIDE SEQUENCE [LARGE SCALE GENOMIC DNA]</scope>
    <source>
        <strain evidence="12 13">IL3000</strain>
    </source>
</reference>
<feature type="binding site" evidence="7">
    <location>
        <position position="189"/>
    </location>
    <ligand>
        <name>substrate</name>
    </ligand>
</feature>
<dbReference type="InterPro" id="IPR036291">
    <property type="entry name" value="NAD(P)-bd_dom_sf"/>
</dbReference>
<keyword evidence="4 9" id="KW-0378">Hydrolase</keyword>
<dbReference type="PANTHER" id="PTHR23420">
    <property type="entry name" value="ADENOSYLHOMOCYSTEINASE"/>
    <property type="match status" value="1"/>
</dbReference>
<dbReference type="Gene3D" id="3.40.50.720">
    <property type="entry name" value="NAD(P)-binding Rossmann-like Domain"/>
    <property type="match status" value="1"/>
</dbReference>
<dbReference type="Pfam" id="PF05221">
    <property type="entry name" value="AdoHcyase"/>
    <property type="match status" value="2"/>
</dbReference>
<dbReference type="PANTHER" id="PTHR23420:SF0">
    <property type="entry name" value="ADENOSYLHOMOCYSTEINASE"/>
    <property type="match status" value="1"/>
</dbReference>
<evidence type="ECO:0000256" key="8">
    <source>
        <dbReference type="PIRSR" id="PIRSR001109-2"/>
    </source>
</evidence>
<dbReference type="SMART" id="SM00997">
    <property type="entry name" value="AdoHcyase_NAD"/>
    <property type="match status" value="1"/>
</dbReference>
<sequence>MTDYKIRDISLAEWGRRALELAENEMPGLMELRREYGPSKPLKGAKIAGCLHMTVQTAVLIETLVELGAEVRWASCNIFSTQDHAAAAIAKRGIPVFAWKGETEEEYMWCIKQTLKGFSGDGFPNMILDDGGDLTNYVIDECSELVDKIYGISEETTTGVKNLYKRLQKGKLPIPAINVNDSVTKSKFDNLYGCRESLVDGIKRATDVMIAGKTACVCGYGDVGKGCAAALRGFGARVVVTEVDPINALQAAMEGYQVLLVEDIVKDAHIFVTTTGNDDIITSEHFPHMRDDAIVCNIGHFDTEIQVKWLKENAKERVEVKPQVDRFTMPNGRHIILLAEGRLVNLGCASGHPSFVMSNSFCNQVLAQIELWTQRNSGKYPRGDKAQVYFLPKKLDEKVAALHLGKLGAKLTKLTPKQAEYINCPVDGPFKPDHYRY</sequence>
<name>F9WIR5_TRYCI</name>
<dbReference type="SUPFAM" id="SSF51735">
    <property type="entry name" value="NAD(P)-binding Rossmann-fold domains"/>
    <property type="match status" value="1"/>
</dbReference>
<evidence type="ECO:0000259" key="11">
    <source>
        <dbReference type="SMART" id="SM00997"/>
    </source>
</evidence>
<feature type="binding site" evidence="8">
    <location>
        <begin position="298"/>
        <end position="300"/>
    </location>
    <ligand>
        <name>NAD(+)</name>
        <dbReference type="ChEBI" id="CHEBI:57540"/>
    </ligand>
</feature>
<comment type="similarity">
    <text evidence="2 10">Belongs to the adenosylhomocysteinase family.</text>
</comment>
<dbReference type="PROSITE" id="PS00739">
    <property type="entry name" value="ADOHCYASE_2"/>
    <property type="match status" value="1"/>
</dbReference>
<evidence type="ECO:0000256" key="4">
    <source>
        <dbReference type="ARBA" id="ARBA00022801"/>
    </source>
</evidence>
<dbReference type="NCBIfam" id="NF004005">
    <property type="entry name" value="PRK05476.2-3"/>
    <property type="match status" value="1"/>
</dbReference>
<dbReference type="GO" id="GO:0033353">
    <property type="term" value="P:S-adenosylmethionine cycle"/>
    <property type="evidence" value="ECO:0007669"/>
    <property type="project" value="TreeGrafter"/>
</dbReference>
<dbReference type="GO" id="GO:0004013">
    <property type="term" value="F:adenosylhomocysteinase activity"/>
    <property type="evidence" value="ECO:0007669"/>
    <property type="project" value="UniProtKB-EC"/>
</dbReference>
<feature type="binding site" evidence="8">
    <location>
        <position position="345"/>
    </location>
    <ligand>
        <name>NAD(+)</name>
        <dbReference type="ChEBI" id="CHEBI:57540"/>
    </ligand>
</feature>
<protein>
    <recommendedName>
        <fullName evidence="6 9">Adenosylhomocysteinase</fullName>
        <ecNumber evidence="6 9">3.13.2.1</ecNumber>
    </recommendedName>
</protein>
<evidence type="ECO:0000256" key="3">
    <source>
        <dbReference type="ARBA" id="ARBA00022563"/>
    </source>
</evidence>
<dbReference type="OMA" id="NARIAGC"/>
<evidence type="ECO:0000313" key="12">
    <source>
        <dbReference type="EMBL" id="CCD17213.1"/>
    </source>
</evidence>
<dbReference type="FunFam" id="3.40.50.720:FF:000004">
    <property type="entry name" value="Adenosylhomocysteinase"/>
    <property type="match status" value="1"/>
</dbReference>
<keyword evidence="5 8" id="KW-0520">NAD</keyword>
<dbReference type="InterPro" id="IPR020082">
    <property type="entry name" value="S-Ado-L-homoCys_hydrolase_CS"/>
</dbReference>
<dbReference type="GO" id="GO:0005829">
    <property type="term" value="C:cytosol"/>
    <property type="evidence" value="ECO:0007669"/>
    <property type="project" value="TreeGrafter"/>
</dbReference>
<evidence type="ECO:0000256" key="7">
    <source>
        <dbReference type="PIRSR" id="PIRSR001109-1"/>
    </source>
</evidence>
<dbReference type="InterPro" id="IPR042172">
    <property type="entry name" value="Adenosylhomocyst_ase-like_sf"/>
</dbReference>
<evidence type="ECO:0000256" key="6">
    <source>
        <dbReference type="ARBA" id="ARBA00034527"/>
    </source>
</evidence>